<comment type="caution">
    <text evidence="3">The sequence shown here is derived from an EMBL/GenBank/DDBJ whole genome shotgun (WGS) entry which is preliminary data.</text>
</comment>
<dbReference type="InterPro" id="IPR025665">
    <property type="entry name" value="Beta-barrel_OMP_2"/>
</dbReference>
<dbReference type="Proteomes" id="UP000347681">
    <property type="component" value="Unassembled WGS sequence"/>
</dbReference>
<name>A0A5M5ZUV6_9BACT</name>
<dbReference type="EMBL" id="VVZB01000004">
    <property type="protein sequence ID" value="KAA5383453.1"/>
    <property type="molecule type" value="Genomic_DNA"/>
</dbReference>
<keyword evidence="1" id="KW-0732">Signal</keyword>
<dbReference type="Pfam" id="PF13568">
    <property type="entry name" value="OMP_b-brl_2"/>
    <property type="match status" value="1"/>
</dbReference>
<sequence length="223" mass="24791">MKKILLTLLFILPFYMAAKAQDFRVGVTGGYNLSSPSAYQSQSGFHAGVKGEFGLPQVAKGLYMDFGLMLSSHGWKSPGYYYNSNYNPATGEKPDKPSLGYTSSYKCTPYYLNIPVHIGYKFSVGQNVSLFIKAGPYFNIGLFGKATETIAPDKGAAMTKKTANVFSDKMLNRFDWGLGFRAGMEIAHHVQFSIGYDWGMKNINRNDVNSKNRTFVVSCAYMF</sequence>
<feature type="signal peptide" evidence="1">
    <location>
        <begin position="1"/>
        <end position="20"/>
    </location>
</feature>
<dbReference type="RefSeq" id="WP_149940921.1">
    <property type="nucleotide sequence ID" value="NZ_VVZB01000004.1"/>
</dbReference>
<evidence type="ECO:0000256" key="1">
    <source>
        <dbReference type="SAM" id="SignalP"/>
    </source>
</evidence>
<feature type="chain" id="PRO_5024458674" evidence="1">
    <location>
        <begin position="21"/>
        <end position="223"/>
    </location>
</feature>
<accession>A0A5M5ZUV6</accession>
<evidence type="ECO:0000313" key="3">
    <source>
        <dbReference type="EMBL" id="KAA5383453.1"/>
    </source>
</evidence>
<dbReference type="AlphaFoldDB" id="A0A5M5ZUV6"/>
<evidence type="ECO:0000259" key="2">
    <source>
        <dbReference type="Pfam" id="PF13568"/>
    </source>
</evidence>
<organism evidence="3 4">
    <name type="scientific">Phocaeicola dorei</name>
    <dbReference type="NCBI Taxonomy" id="357276"/>
    <lineage>
        <taxon>Bacteria</taxon>
        <taxon>Pseudomonadati</taxon>
        <taxon>Bacteroidota</taxon>
        <taxon>Bacteroidia</taxon>
        <taxon>Bacteroidales</taxon>
        <taxon>Bacteroidaceae</taxon>
        <taxon>Phocaeicola</taxon>
    </lineage>
</organism>
<evidence type="ECO:0000313" key="4">
    <source>
        <dbReference type="Proteomes" id="UP000347681"/>
    </source>
</evidence>
<reference evidence="3 4" key="1">
    <citation type="journal article" date="2019" name="Nat. Med.">
        <title>A library of human gut bacterial isolates paired with longitudinal multiomics data enables mechanistic microbiome research.</title>
        <authorList>
            <person name="Poyet M."/>
            <person name="Groussin M."/>
            <person name="Gibbons S.M."/>
            <person name="Avila-Pacheco J."/>
            <person name="Jiang X."/>
            <person name="Kearney S.M."/>
            <person name="Perrotta A.R."/>
            <person name="Berdy B."/>
            <person name="Zhao S."/>
            <person name="Lieberman T.D."/>
            <person name="Swanson P.K."/>
            <person name="Smith M."/>
            <person name="Roesemann S."/>
            <person name="Alexander J.E."/>
            <person name="Rich S.A."/>
            <person name="Livny J."/>
            <person name="Vlamakis H."/>
            <person name="Clish C."/>
            <person name="Bullock K."/>
            <person name="Deik A."/>
            <person name="Scott J."/>
            <person name="Pierce K.A."/>
            <person name="Xavier R.J."/>
            <person name="Alm E.J."/>
        </authorList>
    </citation>
    <scope>NUCLEOTIDE SEQUENCE [LARGE SCALE GENOMIC DNA]</scope>
    <source>
        <strain evidence="3 4">BIOML-A5</strain>
    </source>
</reference>
<gene>
    <name evidence="3" type="ORF">F2Y61_11575</name>
</gene>
<proteinExistence type="predicted"/>
<protein>
    <submittedName>
        <fullName evidence="3">PorT family protein</fullName>
    </submittedName>
</protein>
<feature type="domain" description="Outer membrane protein beta-barrel" evidence="2">
    <location>
        <begin position="20"/>
        <end position="203"/>
    </location>
</feature>